<dbReference type="AlphaFoldDB" id="A0A5B7DB74"/>
<sequence length="112" mass="12073">MERNRILSPSTTVSTEEQRKHLDFAIVFTKDLPCHPPGIPSPASGVTLRLLASISGGEATPEVPSVTASVSCHIFDSGDTLNVVQLFTGSLLMPVSSHERNYISKHFIAVLD</sequence>
<name>A0A5B7DB74_PORTR</name>
<evidence type="ECO:0000313" key="1">
    <source>
        <dbReference type="EMBL" id="MPC18517.1"/>
    </source>
</evidence>
<accession>A0A5B7DB74</accession>
<gene>
    <name evidence="1" type="ORF">E2C01_011403</name>
</gene>
<reference evidence="1 2" key="1">
    <citation type="submission" date="2019-05" db="EMBL/GenBank/DDBJ databases">
        <title>Another draft genome of Portunus trituberculatus and its Hox gene families provides insights of decapod evolution.</title>
        <authorList>
            <person name="Jeong J.-H."/>
            <person name="Song I."/>
            <person name="Kim S."/>
            <person name="Choi T."/>
            <person name="Kim D."/>
            <person name="Ryu S."/>
            <person name="Kim W."/>
        </authorList>
    </citation>
    <scope>NUCLEOTIDE SEQUENCE [LARGE SCALE GENOMIC DNA]</scope>
    <source>
        <tissue evidence="1">Muscle</tissue>
    </source>
</reference>
<dbReference type="Proteomes" id="UP000324222">
    <property type="component" value="Unassembled WGS sequence"/>
</dbReference>
<keyword evidence="2" id="KW-1185">Reference proteome</keyword>
<proteinExistence type="predicted"/>
<protein>
    <submittedName>
        <fullName evidence="1">Uncharacterized protein</fullName>
    </submittedName>
</protein>
<dbReference type="EMBL" id="VSRR010000687">
    <property type="protein sequence ID" value="MPC18517.1"/>
    <property type="molecule type" value="Genomic_DNA"/>
</dbReference>
<comment type="caution">
    <text evidence="1">The sequence shown here is derived from an EMBL/GenBank/DDBJ whole genome shotgun (WGS) entry which is preliminary data.</text>
</comment>
<evidence type="ECO:0000313" key="2">
    <source>
        <dbReference type="Proteomes" id="UP000324222"/>
    </source>
</evidence>
<organism evidence="1 2">
    <name type="scientific">Portunus trituberculatus</name>
    <name type="common">Swimming crab</name>
    <name type="synonym">Neptunus trituberculatus</name>
    <dbReference type="NCBI Taxonomy" id="210409"/>
    <lineage>
        <taxon>Eukaryota</taxon>
        <taxon>Metazoa</taxon>
        <taxon>Ecdysozoa</taxon>
        <taxon>Arthropoda</taxon>
        <taxon>Crustacea</taxon>
        <taxon>Multicrustacea</taxon>
        <taxon>Malacostraca</taxon>
        <taxon>Eumalacostraca</taxon>
        <taxon>Eucarida</taxon>
        <taxon>Decapoda</taxon>
        <taxon>Pleocyemata</taxon>
        <taxon>Brachyura</taxon>
        <taxon>Eubrachyura</taxon>
        <taxon>Portunoidea</taxon>
        <taxon>Portunidae</taxon>
        <taxon>Portuninae</taxon>
        <taxon>Portunus</taxon>
    </lineage>
</organism>